<comment type="cofactor">
    <cofactor evidence="2">
        <name>Mg(2+)</name>
        <dbReference type="ChEBI" id="CHEBI:18420"/>
    </cofactor>
</comment>
<dbReference type="PANTHER" id="PTHR12992">
    <property type="entry name" value="NUDIX HYDROLASE"/>
    <property type="match status" value="1"/>
</dbReference>
<dbReference type="SUPFAM" id="SSF55811">
    <property type="entry name" value="Nudix"/>
    <property type="match status" value="1"/>
</dbReference>
<evidence type="ECO:0000256" key="3">
    <source>
        <dbReference type="ARBA" id="ARBA00022723"/>
    </source>
</evidence>
<evidence type="ECO:0000259" key="7">
    <source>
        <dbReference type="PROSITE" id="PS51462"/>
    </source>
</evidence>
<sequence length="205" mass="23885">MLEKIRSAVQNYEPEIYGNIRKSAVLLPLIKRNGELHILYEVRSQAVSQAGDSSFPGGGVEAGETFEETAIRETMEELSLQEENIKIIGEIDYIVNQRMIIYCFVGELVDVEFEKIKPNLEVEKIYTVPVQYLLNNKPSYFEVEFSPVVNEQFLNEQNELYHSMELHSSKERIPYYEIQKHRLWGYTANLTERFIKIIQKSGELK</sequence>
<keyword evidence="3" id="KW-0479">Metal-binding</keyword>
<dbReference type="InterPro" id="IPR000086">
    <property type="entry name" value="NUDIX_hydrolase_dom"/>
</dbReference>
<dbReference type="PANTHER" id="PTHR12992:SF11">
    <property type="entry name" value="MITOCHONDRIAL COENZYME A DIPHOSPHATASE NUDT8"/>
    <property type="match status" value="1"/>
</dbReference>
<dbReference type="Pfam" id="PF00293">
    <property type="entry name" value="NUDIX"/>
    <property type="match status" value="1"/>
</dbReference>
<dbReference type="GO" id="GO:0010945">
    <property type="term" value="F:coenzyme A diphosphatase activity"/>
    <property type="evidence" value="ECO:0007669"/>
    <property type="project" value="InterPro"/>
</dbReference>
<reference evidence="8" key="1">
    <citation type="journal article" date="2021" name="PeerJ">
        <title>Extensive microbial diversity within the chicken gut microbiome revealed by metagenomics and culture.</title>
        <authorList>
            <person name="Gilroy R."/>
            <person name="Ravi A."/>
            <person name="Getino M."/>
            <person name="Pursley I."/>
            <person name="Horton D.L."/>
            <person name="Alikhan N.F."/>
            <person name="Baker D."/>
            <person name="Gharbi K."/>
            <person name="Hall N."/>
            <person name="Watson M."/>
            <person name="Adriaenssens E.M."/>
            <person name="Foster-Nyarko E."/>
            <person name="Jarju S."/>
            <person name="Secka A."/>
            <person name="Antonio M."/>
            <person name="Oren A."/>
            <person name="Chaudhuri R.R."/>
            <person name="La Ragione R."/>
            <person name="Hildebrand F."/>
            <person name="Pallen M.J."/>
        </authorList>
    </citation>
    <scope>NUCLEOTIDE SEQUENCE</scope>
    <source>
        <strain evidence="8">CHK169-4300</strain>
    </source>
</reference>
<keyword evidence="4" id="KW-0378">Hydrolase</keyword>
<evidence type="ECO:0000256" key="4">
    <source>
        <dbReference type="ARBA" id="ARBA00022801"/>
    </source>
</evidence>
<dbReference type="InterPro" id="IPR045121">
    <property type="entry name" value="CoAse"/>
</dbReference>
<accession>A0A9D2JYK1</accession>
<feature type="domain" description="Nudix hydrolase" evidence="7">
    <location>
        <begin position="20"/>
        <end position="151"/>
    </location>
</feature>
<proteinExistence type="predicted"/>
<organism evidence="8 9">
    <name type="scientific">Candidatus Atopostipes pullistercoris</name>
    <dbReference type="NCBI Taxonomy" id="2838467"/>
    <lineage>
        <taxon>Bacteria</taxon>
        <taxon>Bacillati</taxon>
        <taxon>Bacillota</taxon>
        <taxon>Bacilli</taxon>
        <taxon>Lactobacillales</taxon>
        <taxon>Carnobacteriaceae</taxon>
        <taxon>Atopostipes</taxon>
    </lineage>
</organism>
<dbReference type="Gene3D" id="3.90.79.10">
    <property type="entry name" value="Nucleoside Triphosphate Pyrophosphohydrolase"/>
    <property type="match status" value="1"/>
</dbReference>
<evidence type="ECO:0000256" key="5">
    <source>
        <dbReference type="ARBA" id="ARBA00022842"/>
    </source>
</evidence>
<evidence type="ECO:0000313" key="8">
    <source>
        <dbReference type="EMBL" id="HIZ70704.1"/>
    </source>
</evidence>
<dbReference type="PROSITE" id="PS51462">
    <property type="entry name" value="NUDIX"/>
    <property type="match status" value="1"/>
</dbReference>
<dbReference type="CDD" id="cd03426">
    <property type="entry name" value="NUDIX_CoAse_Nudt7"/>
    <property type="match status" value="1"/>
</dbReference>
<dbReference type="AlphaFoldDB" id="A0A9D2JYK1"/>
<evidence type="ECO:0000256" key="6">
    <source>
        <dbReference type="ARBA" id="ARBA00023211"/>
    </source>
</evidence>
<comment type="caution">
    <text evidence="8">The sequence shown here is derived from an EMBL/GenBank/DDBJ whole genome shotgun (WGS) entry which is preliminary data.</text>
</comment>
<keyword evidence="6" id="KW-0464">Manganese</keyword>
<dbReference type="InterPro" id="IPR015797">
    <property type="entry name" value="NUDIX_hydrolase-like_dom_sf"/>
</dbReference>
<dbReference type="Proteomes" id="UP000824106">
    <property type="component" value="Unassembled WGS sequence"/>
</dbReference>
<name>A0A9D2JYK1_9LACT</name>
<evidence type="ECO:0000256" key="2">
    <source>
        <dbReference type="ARBA" id="ARBA00001946"/>
    </source>
</evidence>
<dbReference type="EMBL" id="DXAZ01000040">
    <property type="protein sequence ID" value="HIZ70704.1"/>
    <property type="molecule type" value="Genomic_DNA"/>
</dbReference>
<dbReference type="GO" id="GO:0046872">
    <property type="term" value="F:metal ion binding"/>
    <property type="evidence" value="ECO:0007669"/>
    <property type="project" value="UniProtKB-KW"/>
</dbReference>
<keyword evidence="5" id="KW-0460">Magnesium</keyword>
<evidence type="ECO:0000313" key="9">
    <source>
        <dbReference type="Proteomes" id="UP000824106"/>
    </source>
</evidence>
<reference evidence="8" key="2">
    <citation type="submission" date="2021-04" db="EMBL/GenBank/DDBJ databases">
        <authorList>
            <person name="Gilroy R."/>
        </authorList>
    </citation>
    <scope>NUCLEOTIDE SEQUENCE</scope>
    <source>
        <strain evidence="8">CHK169-4300</strain>
    </source>
</reference>
<protein>
    <submittedName>
        <fullName evidence="8">CoA pyrophosphatase</fullName>
    </submittedName>
</protein>
<comment type="cofactor">
    <cofactor evidence="1">
        <name>Mn(2+)</name>
        <dbReference type="ChEBI" id="CHEBI:29035"/>
    </cofactor>
</comment>
<gene>
    <name evidence="8" type="ORF">H9808_02920</name>
</gene>
<evidence type="ECO:0000256" key="1">
    <source>
        <dbReference type="ARBA" id="ARBA00001936"/>
    </source>
</evidence>